<dbReference type="Pfam" id="PF21368">
    <property type="entry name" value="AI2M-like_HNH"/>
    <property type="match status" value="1"/>
</dbReference>
<protein>
    <submittedName>
        <fullName evidence="2">Group II intron reverse transcriptase/maturase</fullName>
    </submittedName>
</protein>
<dbReference type="PANTHER" id="PTHR34047">
    <property type="entry name" value="NUCLEAR INTRON MATURASE 1, MITOCHONDRIAL-RELATED"/>
    <property type="match status" value="1"/>
</dbReference>
<dbReference type="RefSeq" id="WP_168907277.1">
    <property type="nucleotide sequence ID" value="NZ_CP051428.1"/>
</dbReference>
<dbReference type="KEGG" id="palr:HGI30_08780"/>
<feature type="domain" description="Reverse transcriptase" evidence="1">
    <location>
        <begin position="69"/>
        <end position="366"/>
    </location>
</feature>
<dbReference type="InterPro" id="IPR051083">
    <property type="entry name" value="GrpII_Intron_Splice-Mob/Def"/>
</dbReference>
<dbReference type="CDD" id="cd01651">
    <property type="entry name" value="RT_G2_intron"/>
    <property type="match status" value="1"/>
</dbReference>
<accession>A0A6H2GW61</accession>
<organism evidence="2 3">
    <name type="scientific">Paenibacillus albicereus</name>
    <dbReference type="NCBI Taxonomy" id="2726185"/>
    <lineage>
        <taxon>Bacteria</taxon>
        <taxon>Bacillati</taxon>
        <taxon>Bacillota</taxon>
        <taxon>Bacilli</taxon>
        <taxon>Bacillales</taxon>
        <taxon>Paenibacillaceae</taxon>
        <taxon>Paenibacillus</taxon>
    </lineage>
</organism>
<dbReference type="InterPro" id="IPR000477">
    <property type="entry name" value="RT_dom"/>
</dbReference>
<keyword evidence="3" id="KW-1185">Reference proteome</keyword>
<dbReference type="Pfam" id="PF01348">
    <property type="entry name" value="Intron_maturas2"/>
    <property type="match status" value="1"/>
</dbReference>
<dbReference type="SUPFAM" id="SSF56672">
    <property type="entry name" value="DNA/RNA polymerases"/>
    <property type="match status" value="1"/>
</dbReference>
<sequence>MREPMSVLKNLSERATDKQYKFQRLYRNLYNPEFYYLAYHNIRSSPGSMTPGVDGTSIDGMSEKRIEAIIHSLKDFSYQPNPAKRTYIAKKNSSKKRPLGIPSSNDKLIQEIVRMLLESIYEPNFSKNSHGFRPKKGCQTALLQIQNNFTGIKWFVEGDIKACFDSFDHHVLISILRRRIHDENFIALIWKLLKAGYMEQWQHHKTFSGTPQGSGASPILANIYLSELDSFMEQYKESFDYGCSSANLDYGKAASKLFYIRRTNRNNWGKWSALERKEALLIQKQAQDKLHSLPSKLQCDTGFKRIQYCRYADDFIIGVIGSREDAEKLKTVLKEFLHTALKLELSDEKTKITHCLDKASFLGYDITLSNSTSIKKDKRGQMRKTNSGTVKLYVPKEKWLNKLKEYGAIAIRQDDCGREKWVTLHRSELVNRTDIEILSKINAEIRGMYNYYCIANNATVIKNFAHNLEYSMYKTFGLKFKCSVKKVIAKFSRNGVFGVAYETKSGRKFSELYNSGFRRKKRAIPFDTDTLPQHIYFGRPDQLRARLKAGVCELCGIDTENAQVHHVRKLKDLTGNAPWEEMMRVKRRKTLVVCSACHEKIHLI</sequence>
<dbReference type="InterPro" id="IPR043502">
    <property type="entry name" value="DNA/RNA_pol_sf"/>
</dbReference>
<dbReference type="InterPro" id="IPR024937">
    <property type="entry name" value="Domain_X"/>
</dbReference>
<name>A0A6H2GW61_9BACL</name>
<dbReference type="Pfam" id="PF00078">
    <property type="entry name" value="RVT_1"/>
    <property type="match status" value="2"/>
</dbReference>
<dbReference type="PANTHER" id="PTHR34047:SF8">
    <property type="entry name" value="PROTEIN YKFC"/>
    <property type="match status" value="1"/>
</dbReference>
<evidence type="ECO:0000313" key="2">
    <source>
        <dbReference type="EMBL" id="QJC51635.1"/>
    </source>
</evidence>
<gene>
    <name evidence="2" type="ORF">HGI30_08780</name>
</gene>
<dbReference type="AlphaFoldDB" id="A0A6H2GW61"/>
<keyword evidence="2" id="KW-0695">RNA-directed DNA polymerase</keyword>
<proteinExistence type="predicted"/>
<reference evidence="2 3" key="1">
    <citation type="submission" date="2020-04" db="EMBL/GenBank/DDBJ databases">
        <title>Novel Paenibacillus strain UniB2 isolated from commercial digestive syrup.</title>
        <authorList>
            <person name="Thorat V."/>
            <person name="Kirdat K."/>
            <person name="Tiwarekar B."/>
            <person name="Yadav A."/>
        </authorList>
    </citation>
    <scope>NUCLEOTIDE SEQUENCE [LARGE SCALE GENOMIC DNA]</scope>
    <source>
        <strain evidence="2 3">UniB2</strain>
    </source>
</reference>
<dbReference type="InterPro" id="IPR049030">
    <property type="entry name" value="AI2M-like_HNH"/>
</dbReference>
<dbReference type="GO" id="GO:0003964">
    <property type="term" value="F:RNA-directed DNA polymerase activity"/>
    <property type="evidence" value="ECO:0007669"/>
    <property type="project" value="UniProtKB-KW"/>
</dbReference>
<dbReference type="GO" id="GO:0006397">
    <property type="term" value="P:mRNA processing"/>
    <property type="evidence" value="ECO:0007669"/>
    <property type="project" value="InterPro"/>
</dbReference>
<evidence type="ECO:0000313" key="3">
    <source>
        <dbReference type="Proteomes" id="UP000502136"/>
    </source>
</evidence>
<dbReference type="EMBL" id="CP051428">
    <property type="protein sequence ID" value="QJC51635.1"/>
    <property type="molecule type" value="Genomic_DNA"/>
</dbReference>
<dbReference type="PROSITE" id="PS50878">
    <property type="entry name" value="RT_POL"/>
    <property type="match status" value="1"/>
</dbReference>
<keyword evidence="2" id="KW-0808">Transferase</keyword>
<dbReference type="Proteomes" id="UP000502136">
    <property type="component" value="Chromosome"/>
</dbReference>
<evidence type="ECO:0000259" key="1">
    <source>
        <dbReference type="PROSITE" id="PS50878"/>
    </source>
</evidence>
<keyword evidence="2" id="KW-0548">Nucleotidyltransferase</keyword>